<feature type="compositionally biased region" description="Pro residues" evidence="1">
    <location>
        <begin position="385"/>
        <end position="394"/>
    </location>
</feature>
<feature type="compositionally biased region" description="Low complexity" evidence="1">
    <location>
        <begin position="110"/>
        <end position="119"/>
    </location>
</feature>
<feature type="transmembrane region" description="Helical" evidence="2">
    <location>
        <begin position="309"/>
        <end position="327"/>
    </location>
</feature>
<feature type="domain" description="Peptidase M56" evidence="3">
    <location>
        <begin position="97"/>
        <end position="299"/>
    </location>
</feature>
<reference evidence="4 5" key="1">
    <citation type="submission" date="2018-11" db="EMBL/GenBank/DDBJ databases">
        <title>Rufibacter latericius sp. nov., isolated from water in Baiyang Lake.</title>
        <authorList>
            <person name="Yang Y."/>
        </authorList>
    </citation>
    <scope>NUCLEOTIDE SEQUENCE [LARGE SCALE GENOMIC DNA]</scope>
    <source>
        <strain evidence="4 5">R-22-1c-1</strain>
    </source>
</reference>
<keyword evidence="2" id="KW-1133">Transmembrane helix</keyword>
<proteinExistence type="predicted"/>
<evidence type="ECO:0000313" key="5">
    <source>
        <dbReference type="Proteomes" id="UP000272117"/>
    </source>
</evidence>
<dbReference type="InterPro" id="IPR008756">
    <property type="entry name" value="Peptidase_M56"/>
</dbReference>
<feature type="transmembrane region" description="Helical" evidence="2">
    <location>
        <begin position="34"/>
        <end position="55"/>
    </location>
</feature>
<dbReference type="InterPro" id="IPR052173">
    <property type="entry name" value="Beta-lactam_resp_regulator"/>
</dbReference>
<feature type="transmembrane region" description="Helical" evidence="2">
    <location>
        <begin position="131"/>
        <end position="152"/>
    </location>
</feature>
<evidence type="ECO:0000313" key="4">
    <source>
        <dbReference type="EMBL" id="RNI26461.1"/>
    </source>
</evidence>
<dbReference type="PANTHER" id="PTHR34978">
    <property type="entry name" value="POSSIBLE SENSOR-TRANSDUCER PROTEIN BLAR"/>
    <property type="match status" value="1"/>
</dbReference>
<gene>
    <name evidence="4" type="ORF">EFB08_11610</name>
</gene>
<evidence type="ECO:0000259" key="3">
    <source>
        <dbReference type="Pfam" id="PF05569"/>
    </source>
</evidence>
<dbReference type="Pfam" id="PF05569">
    <property type="entry name" value="Peptidase_M56"/>
    <property type="match status" value="1"/>
</dbReference>
<dbReference type="EMBL" id="RJJD01000007">
    <property type="protein sequence ID" value="RNI26461.1"/>
    <property type="molecule type" value="Genomic_DNA"/>
</dbReference>
<dbReference type="RefSeq" id="WP_123127141.1">
    <property type="nucleotide sequence ID" value="NZ_RJJD01000007.1"/>
</dbReference>
<keyword evidence="2" id="KW-0812">Transmembrane</keyword>
<evidence type="ECO:0000256" key="2">
    <source>
        <dbReference type="SAM" id="Phobius"/>
    </source>
</evidence>
<feature type="transmembrane region" description="Helical" evidence="2">
    <location>
        <begin position="6"/>
        <end position="22"/>
    </location>
</feature>
<organism evidence="4 5">
    <name type="scientific">Rufibacter latericius</name>
    <dbReference type="NCBI Taxonomy" id="2487040"/>
    <lineage>
        <taxon>Bacteria</taxon>
        <taxon>Pseudomonadati</taxon>
        <taxon>Bacteroidota</taxon>
        <taxon>Cytophagia</taxon>
        <taxon>Cytophagales</taxon>
        <taxon>Hymenobacteraceae</taxon>
        <taxon>Rufibacter</taxon>
    </lineage>
</organism>
<evidence type="ECO:0000256" key="1">
    <source>
        <dbReference type="SAM" id="MobiDB-lite"/>
    </source>
</evidence>
<accession>A0A3M9MLT7</accession>
<feature type="compositionally biased region" description="Polar residues" evidence="1">
    <location>
        <begin position="94"/>
        <end position="103"/>
    </location>
</feature>
<dbReference type="Proteomes" id="UP000272117">
    <property type="component" value="Unassembled WGS sequence"/>
</dbReference>
<sequence length="796" mass="89537">MIEYLLKVSFVIGVVFLFYKSVLQQESFFTTNRLYLLGGIALAFALPFVTLPKLVSNQGVISEVFKQTRVAEAEATQFLDTSPKTAPKSISDPKGTSSVNQASRPEEVVSSNLSTPSSNTSFVEEAAPTTWIFWLVLLYLFGVGVCTLNLVFQIAGTLWKAFRSQDKIEEKEFVIVNVESKQAPCSFFKYIFIHPDSYDFDTYEQIIAHEKIHVRQGHTLDLLLAEVAVVLLWFNPLMWSFKKEVEKNLEYQTDALLLEKEQVSKTQYQLNLLQIACPNKPLSITTNYNQSLLKQRIFMMNAKKSTPHAFWKYTFLAPLFFGTLLLLNEPATSQGILEDVSDTYTAVSARMPQVGPAPQAVPGPKPAELPKQAQTPPSFLAEPGQTPPPLPGNPGDPGAPGNMLPTPPKQRRGMNFQFHTDMSQGYWYSHATQNEYCIELKGNQNNSNWNINRCYPKNAFTKQSDNVFVLTRESGSLQLTGNLSEEVSQGKYFFKEDGSFKSYLTKQGINYAEDNFLFHLFLADVNKKYIDFLKSNYQEVEGERLMELAIHGVTLEAYQGYLTLFKKNSDKKPSMEEVINARIHGITQEYVQQLQELGYKDLPLNKMMEAKIHGVTPAFVEGLRKAGFDKLSLDKVIQAKIHGITPAYLSEVKSLGFGDLSLDKSIELKIHDVNAAYIQNLKSAGYGNLTLDKIVNAKIHGVTAQTVKDMESYGFKGLTLDKVMEAKIHGVNKAYLDDLAEAGFKNLEVDKAIEAKIHGVTNDFIKQARKDGYNLKTLDEYINVKIMGMARRSRKN</sequence>
<protein>
    <recommendedName>
        <fullName evidence="3">Peptidase M56 domain-containing protein</fullName>
    </recommendedName>
</protein>
<feature type="region of interest" description="Disordered" evidence="1">
    <location>
        <begin position="81"/>
        <end position="119"/>
    </location>
</feature>
<name>A0A3M9MLT7_9BACT</name>
<comment type="caution">
    <text evidence="4">The sequence shown here is derived from an EMBL/GenBank/DDBJ whole genome shotgun (WGS) entry which is preliminary data.</text>
</comment>
<feature type="region of interest" description="Disordered" evidence="1">
    <location>
        <begin position="353"/>
        <end position="411"/>
    </location>
</feature>
<dbReference type="PANTHER" id="PTHR34978:SF3">
    <property type="entry name" value="SLR0241 PROTEIN"/>
    <property type="match status" value="1"/>
</dbReference>
<dbReference type="AlphaFoldDB" id="A0A3M9MLT7"/>
<keyword evidence="5" id="KW-1185">Reference proteome</keyword>
<dbReference type="OrthoDB" id="1522859at2"/>
<keyword evidence="2" id="KW-0472">Membrane</keyword>